<protein>
    <submittedName>
        <fullName evidence="1">Proteic killer suppression protein</fullName>
    </submittedName>
</protein>
<accession>A0A397NGH0</accession>
<dbReference type="EMBL" id="QXDC01000005">
    <property type="protein sequence ID" value="RIA36622.1"/>
    <property type="molecule type" value="Genomic_DNA"/>
</dbReference>
<keyword evidence="2" id="KW-1185">Reference proteome</keyword>
<evidence type="ECO:0000313" key="2">
    <source>
        <dbReference type="Proteomes" id="UP000266568"/>
    </source>
</evidence>
<dbReference type="RefSeq" id="WP_119037346.1">
    <property type="nucleotide sequence ID" value="NZ_QXDC01000005.1"/>
</dbReference>
<reference evidence="1 2" key="1">
    <citation type="submission" date="2018-08" db="EMBL/GenBank/DDBJ databases">
        <title>Genomic Encyclopedia of Type Strains, Phase IV (KMG-IV): sequencing the most valuable type-strain genomes for metagenomic binning, comparative biology and taxonomic classification.</title>
        <authorList>
            <person name="Goeker M."/>
        </authorList>
    </citation>
    <scope>NUCLEOTIDE SEQUENCE [LARGE SCALE GENOMIC DNA]</scope>
    <source>
        <strain evidence="1 2">DSM 25527</strain>
    </source>
</reference>
<dbReference type="PANTHER" id="PTHR40266:SF2">
    <property type="entry name" value="TOXIN HIGB-1"/>
    <property type="match status" value="1"/>
</dbReference>
<organism evidence="1 2">
    <name type="scientific">Hephaestia caeni</name>
    <dbReference type="NCBI Taxonomy" id="645617"/>
    <lineage>
        <taxon>Bacteria</taxon>
        <taxon>Pseudomonadati</taxon>
        <taxon>Pseudomonadota</taxon>
        <taxon>Alphaproteobacteria</taxon>
        <taxon>Sphingomonadales</taxon>
        <taxon>Sphingomonadaceae</taxon>
        <taxon>Hephaestia</taxon>
    </lineage>
</organism>
<evidence type="ECO:0000313" key="1">
    <source>
        <dbReference type="EMBL" id="RIA36622.1"/>
    </source>
</evidence>
<dbReference type="OrthoDB" id="9801102at2"/>
<dbReference type="Proteomes" id="UP000266568">
    <property type="component" value="Unassembled WGS sequence"/>
</dbReference>
<dbReference type="Gene3D" id="3.30.2310.20">
    <property type="entry name" value="RelE-like"/>
    <property type="match status" value="1"/>
</dbReference>
<proteinExistence type="predicted"/>
<dbReference type="PANTHER" id="PTHR40266">
    <property type="entry name" value="TOXIN HIGB-1"/>
    <property type="match status" value="1"/>
</dbReference>
<sequence>MEIGNIRHKALRSFAETGKAKGLPGNLVDRLRNMLAYLVAIDAVEELWIPPNFGAHLLTGDRAGIWSLTVTKNWRMTFRIGETGAIEDLDLEDYH</sequence>
<dbReference type="Pfam" id="PF05015">
    <property type="entry name" value="HigB-like_toxin"/>
    <property type="match status" value="1"/>
</dbReference>
<gene>
    <name evidence="1" type="ORF">DFR49_3906</name>
</gene>
<dbReference type="InterPro" id="IPR007711">
    <property type="entry name" value="HigB-1"/>
</dbReference>
<comment type="caution">
    <text evidence="1">The sequence shown here is derived from an EMBL/GenBank/DDBJ whole genome shotgun (WGS) entry which is preliminary data.</text>
</comment>
<dbReference type="SUPFAM" id="SSF143011">
    <property type="entry name" value="RelE-like"/>
    <property type="match status" value="1"/>
</dbReference>
<dbReference type="AlphaFoldDB" id="A0A397NGH0"/>
<dbReference type="InterPro" id="IPR035093">
    <property type="entry name" value="RelE/ParE_toxin_dom_sf"/>
</dbReference>
<name>A0A397NGH0_9SPHN</name>